<evidence type="ECO:0000256" key="16">
    <source>
        <dbReference type="SAM" id="MobiDB-lite"/>
    </source>
</evidence>
<dbReference type="EMBL" id="JAUEDM010000004">
    <property type="protein sequence ID" value="KAK3318020.1"/>
    <property type="molecule type" value="Genomic_DNA"/>
</dbReference>
<reference evidence="19" key="1">
    <citation type="journal article" date="2023" name="Mol. Phylogenet. Evol.">
        <title>Genome-scale phylogeny and comparative genomics of the fungal order Sordariales.</title>
        <authorList>
            <person name="Hensen N."/>
            <person name="Bonometti L."/>
            <person name="Westerberg I."/>
            <person name="Brannstrom I.O."/>
            <person name="Guillou S."/>
            <person name="Cros-Aarteil S."/>
            <person name="Calhoun S."/>
            <person name="Haridas S."/>
            <person name="Kuo A."/>
            <person name="Mondo S."/>
            <person name="Pangilinan J."/>
            <person name="Riley R."/>
            <person name="LaButti K."/>
            <person name="Andreopoulos B."/>
            <person name="Lipzen A."/>
            <person name="Chen C."/>
            <person name="Yan M."/>
            <person name="Daum C."/>
            <person name="Ng V."/>
            <person name="Clum A."/>
            <person name="Steindorff A."/>
            <person name="Ohm R.A."/>
            <person name="Martin F."/>
            <person name="Silar P."/>
            <person name="Natvig D.O."/>
            <person name="Lalanne C."/>
            <person name="Gautier V."/>
            <person name="Ament-Velasquez S.L."/>
            <person name="Kruys A."/>
            <person name="Hutchinson M.I."/>
            <person name="Powell A.J."/>
            <person name="Barry K."/>
            <person name="Miller A.N."/>
            <person name="Grigoriev I.V."/>
            <person name="Debuchy R."/>
            <person name="Gladieux P."/>
            <person name="Hiltunen Thoren M."/>
            <person name="Johannesson H."/>
        </authorList>
    </citation>
    <scope>NUCLEOTIDE SEQUENCE</scope>
    <source>
        <strain evidence="19">CBS 118394</strain>
    </source>
</reference>
<dbReference type="InterPro" id="IPR008427">
    <property type="entry name" value="Extracellular_membr_CFEM_dom"/>
</dbReference>
<evidence type="ECO:0000256" key="5">
    <source>
        <dbReference type="ARBA" id="ARBA00022525"/>
    </source>
</evidence>
<feature type="binding site" description="axial binding residue" evidence="15">
    <location>
        <position position="41"/>
    </location>
    <ligand>
        <name>heme</name>
        <dbReference type="ChEBI" id="CHEBI:30413"/>
    </ligand>
    <ligandPart>
        <name>Fe</name>
        <dbReference type="ChEBI" id="CHEBI:18248"/>
    </ligandPart>
</feature>
<dbReference type="GO" id="GO:0046872">
    <property type="term" value="F:metal ion binding"/>
    <property type="evidence" value="ECO:0007669"/>
    <property type="project" value="UniProtKB-UniRule"/>
</dbReference>
<feature type="domain" description="CFEM" evidence="18">
    <location>
        <begin position="1"/>
        <end position="107"/>
    </location>
</feature>
<evidence type="ECO:0000256" key="12">
    <source>
        <dbReference type="ARBA" id="ARBA00023157"/>
    </source>
</evidence>
<evidence type="ECO:0000256" key="11">
    <source>
        <dbReference type="ARBA" id="ARBA00023136"/>
    </source>
</evidence>
<name>A0AAE0M3S9_9PEZI</name>
<keyword evidence="12 15" id="KW-1015">Disulfide bond</keyword>
<keyword evidence="13" id="KW-0325">Glycoprotein</keyword>
<dbReference type="GO" id="GO:0098552">
    <property type="term" value="C:side of membrane"/>
    <property type="evidence" value="ECO:0007669"/>
    <property type="project" value="UniProtKB-KW"/>
</dbReference>
<dbReference type="SMART" id="SM00747">
    <property type="entry name" value="CFEM"/>
    <property type="match status" value="1"/>
</dbReference>
<feature type="disulfide bond" evidence="15">
    <location>
        <begin position="27"/>
        <end position="58"/>
    </location>
</feature>
<evidence type="ECO:0000256" key="13">
    <source>
        <dbReference type="ARBA" id="ARBA00023180"/>
    </source>
</evidence>
<reference evidence="19" key="2">
    <citation type="submission" date="2023-06" db="EMBL/GenBank/DDBJ databases">
        <authorList>
            <consortium name="Lawrence Berkeley National Laboratory"/>
            <person name="Haridas S."/>
            <person name="Hensen N."/>
            <person name="Bonometti L."/>
            <person name="Westerberg I."/>
            <person name="Brannstrom I.O."/>
            <person name="Guillou S."/>
            <person name="Cros-Aarteil S."/>
            <person name="Calhoun S."/>
            <person name="Kuo A."/>
            <person name="Mondo S."/>
            <person name="Pangilinan J."/>
            <person name="Riley R."/>
            <person name="Labutti K."/>
            <person name="Andreopoulos B."/>
            <person name="Lipzen A."/>
            <person name="Chen C."/>
            <person name="Yanf M."/>
            <person name="Daum C."/>
            <person name="Ng V."/>
            <person name="Clum A."/>
            <person name="Steindorff A."/>
            <person name="Ohm R."/>
            <person name="Martin F."/>
            <person name="Silar P."/>
            <person name="Natvig D."/>
            <person name="Lalanne C."/>
            <person name="Gautier V."/>
            <person name="Ament-Velasquez S.L."/>
            <person name="Kruys A."/>
            <person name="Hutchinson M.I."/>
            <person name="Powell A.J."/>
            <person name="Barry K."/>
            <person name="Miller A.N."/>
            <person name="Grigoriev I.V."/>
            <person name="Debuchy R."/>
            <person name="Gladieux P."/>
            <person name="Thoren M.H."/>
            <person name="Johannesson H."/>
        </authorList>
    </citation>
    <scope>NUCLEOTIDE SEQUENCE</scope>
    <source>
        <strain evidence="19">CBS 118394</strain>
    </source>
</reference>
<feature type="disulfide bond" evidence="15">
    <location>
        <begin position="46"/>
        <end position="79"/>
    </location>
</feature>
<keyword evidence="14" id="KW-0449">Lipoprotein</keyword>
<keyword evidence="4" id="KW-1003">Cell membrane</keyword>
<evidence type="ECO:0000256" key="2">
    <source>
        <dbReference type="ARBA" id="ARBA00004613"/>
    </source>
</evidence>
<sequence length="151" mass="14836">MKITAIFVSLMFAGFAAAQLPTCATNCVNQLQKNGKCGPTDGACICADKNYLGDIACCLVGDCEKADQSSAVSFASQICVGFGVTTLPTAVSCTTTGVSSTSTGTGTTTTTSSASAQTAATTTSSGNFGPRQTAHAGLGAIGGIVAAAIML</sequence>
<dbReference type="Proteomes" id="UP001283341">
    <property type="component" value="Unassembled WGS sequence"/>
</dbReference>
<feature type="chain" id="PRO_5041981884" description="CFEM domain-containing protein" evidence="17">
    <location>
        <begin position="19"/>
        <end position="151"/>
    </location>
</feature>
<evidence type="ECO:0000256" key="8">
    <source>
        <dbReference type="ARBA" id="ARBA00022723"/>
    </source>
</evidence>
<evidence type="ECO:0000256" key="15">
    <source>
        <dbReference type="PROSITE-ProRule" id="PRU01356"/>
    </source>
</evidence>
<evidence type="ECO:0000256" key="1">
    <source>
        <dbReference type="ARBA" id="ARBA00004609"/>
    </source>
</evidence>
<dbReference type="InterPro" id="IPR051735">
    <property type="entry name" value="CFEM_domain"/>
</dbReference>
<organism evidence="19 20">
    <name type="scientific">Apodospora peruviana</name>
    <dbReference type="NCBI Taxonomy" id="516989"/>
    <lineage>
        <taxon>Eukaryota</taxon>
        <taxon>Fungi</taxon>
        <taxon>Dikarya</taxon>
        <taxon>Ascomycota</taxon>
        <taxon>Pezizomycotina</taxon>
        <taxon>Sordariomycetes</taxon>
        <taxon>Sordariomycetidae</taxon>
        <taxon>Sordariales</taxon>
        <taxon>Lasiosphaeriaceae</taxon>
        <taxon>Apodospora</taxon>
    </lineage>
</organism>
<dbReference type="Pfam" id="PF05730">
    <property type="entry name" value="CFEM"/>
    <property type="match status" value="1"/>
</dbReference>
<evidence type="ECO:0000256" key="3">
    <source>
        <dbReference type="ARBA" id="ARBA00010031"/>
    </source>
</evidence>
<evidence type="ECO:0000313" key="19">
    <source>
        <dbReference type="EMBL" id="KAK3318020.1"/>
    </source>
</evidence>
<feature type="compositionally biased region" description="Low complexity" evidence="16">
    <location>
        <begin position="97"/>
        <end position="126"/>
    </location>
</feature>
<keyword evidence="10 15" id="KW-0408">Iron</keyword>
<dbReference type="PROSITE" id="PS52012">
    <property type="entry name" value="CFEM"/>
    <property type="match status" value="1"/>
</dbReference>
<evidence type="ECO:0000259" key="18">
    <source>
        <dbReference type="PROSITE" id="PS52012"/>
    </source>
</evidence>
<evidence type="ECO:0000256" key="9">
    <source>
        <dbReference type="ARBA" id="ARBA00022729"/>
    </source>
</evidence>
<dbReference type="GO" id="GO:0005886">
    <property type="term" value="C:plasma membrane"/>
    <property type="evidence" value="ECO:0007669"/>
    <property type="project" value="UniProtKB-SubCell"/>
</dbReference>
<keyword evidence="7" id="KW-0336">GPI-anchor</keyword>
<keyword evidence="20" id="KW-1185">Reference proteome</keyword>
<keyword evidence="6 15" id="KW-0349">Heme</keyword>
<evidence type="ECO:0000256" key="10">
    <source>
        <dbReference type="ARBA" id="ARBA00023004"/>
    </source>
</evidence>
<feature type="disulfide bond" evidence="15">
    <location>
        <begin position="23"/>
        <end position="63"/>
    </location>
</feature>
<proteinExistence type="inferred from homology"/>
<comment type="subcellular location">
    <subcellularLocation>
        <location evidence="1">Cell membrane</location>
        <topology evidence="1">Lipid-anchor</topology>
        <topology evidence="1">GPI-anchor</topology>
    </subcellularLocation>
    <subcellularLocation>
        <location evidence="2">Secreted</location>
    </subcellularLocation>
</comment>
<dbReference type="GO" id="GO:0005576">
    <property type="term" value="C:extracellular region"/>
    <property type="evidence" value="ECO:0007669"/>
    <property type="project" value="UniProtKB-SubCell"/>
</dbReference>
<keyword evidence="9 17" id="KW-0732">Signal</keyword>
<dbReference type="PANTHER" id="PTHR37928">
    <property type="entry name" value="CFEM DOMAIN PROTEIN (AFU_ORTHOLOGUE AFUA_6G14090)"/>
    <property type="match status" value="1"/>
</dbReference>
<accession>A0AAE0M3S9</accession>
<dbReference type="AlphaFoldDB" id="A0AAE0M3S9"/>
<keyword evidence="8 15" id="KW-0479">Metal-binding</keyword>
<protein>
    <recommendedName>
        <fullName evidence="18">CFEM domain-containing protein</fullName>
    </recommendedName>
</protein>
<evidence type="ECO:0000256" key="7">
    <source>
        <dbReference type="ARBA" id="ARBA00022622"/>
    </source>
</evidence>
<evidence type="ECO:0000313" key="20">
    <source>
        <dbReference type="Proteomes" id="UP001283341"/>
    </source>
</evidence>
<evidence type="ECO:0000256" key="4">
    <source>
        <dbReference type="ARBA" id="ARBA00022475"/>
    </source>
</evidence>
<comment type="similarity">
    <text evidence="3">Belongs to the RBT5 family.</text>
</comment>
<dbReference type="PANTHER" id="PTHR37928:SF2">
    <property type="entry name" value="GPI ANCHORED CFEM DOMAIN PROTEIN (AFU_ORTHOLOGUE AFUA_6G10580)"/>
    <property type="match status" value="1"/>
</dbReference>
<evidence type="ECO:0000256" key="17">
    <source>
        <dbReference type="SAM" id="SignalP"/>
    </source>
</evidence>
<feature type="region of interest" description="Disordered" evidence="16">
    <location>
        <begin position="97"/>
        <end position="128"/>
    </location>
</feature>
<gene>
    <name evidence="19" type="ORF">B0H66DRAFT_602621</name>
</gene>
<keyword evidence="5" id="KW-0964">Secreted</keyword>
<evidence type="ECO:0000256" key="6">
    <source>
        <dbReference type="ARBA" id="ARBA00022617"/>
    </source>
</evidence>
<evidence type="ECO:0000256" key="14">
    <source>
        <dbReference type="ARBA" id="ARBA00023288"/>
    </source>
</evidence>
<comment type="caution">
    <text evidence="19">The sequence shown here is derived from an EMBL/GenBank/DDBJ whole genome shotgun (WGS) entry which is preliminary data.</text>
</comment>
<feature type="signal peptide" evidence="17">
    <location>
        <begin position="1"/>
        <end position="18"/>
    </location>
</feature>
<feature type="disulfide bond" evidence="15">
    <location>
        <begin position="37"/>
        <end position="44"/>
    </location>
</feature>
<keyword evidence="11" id="KW-0472">Membrane</keyword>